<dbReference type="AlphaFoldDB" id="A0A915JIW3"/>
<evidence type="ECO:0000313" key="2">
    <source>
        <dbReference type="WBParaSite" id="nRc.2.0.1.t26021-RA"/>
    </source>
</evidence>
<sequence>MTEFLNLSIGNTKTRGRFLNTMNTVSKSSMAFENPNICVQKPVTVWLKSMTHIECKRPSLDNV</sequence>
<dbReference type="Proteomes" id="UP000887565">
    <property type="component" value="Unplaced"/>
</dbReference>
<evidence type="ECO:0000313" key="1">
    <source>
        <dbReference type="Proteomes" id="UP000887565"/>
    </source>
</evidence>
<proteinExistence type="predicted"/>
<reference evidence="2" key="1">
    <citation type="submission" date="2022-11" db="UniProtKB">
        <authorList>
            <consortium name="WormBaseParasite"/>
        </authorList>
    </citation>
    <scope>IDENTIFICATION</scope>
</reference>
<organism evidence="1 2">
    <name type="scientific">Romanomermis culicivorax</name>
    <name type="common">Nematode worm</name>
    <dbReference type="NCBI Taxonomy" id="13658"/>
    <lineage>
        <taxon>Eukaryota</taxon>
        <taxon>Metazoa</taxon>
        <taxon>Ecdysozoa</taxon>
        <taxon>Nematoda</taxon>
        <taxon>Enoplea</taxon>
        <taxon>Dorylaimia</taxon>
        <taxon>Mermithida</taxon>
        <taxon>Mermithoidea</taxon>
        <taxon>Mermithidae</taxon>
        <taxon>Romanomermis</taxon>
    </lineage>
</organism>
<protein>
    <submittedName>
        <fullName evidence="2">Uncharacterized protein</fullName>
    </submittedName>
</protein>
<dbReference type="WBParaSite" id="nRc.2.0.1.t26021-RA">
    <property type="protein sequence ID" value="nRc.2.0.1.t26021-RA"/>
    <property type="gene ID" value="nRc.2.0.1.g26021"/>
</dbReference>
<name>A0A915JIW3_ROMCU</name>
<keyword evidence="1" id="KW-1185">Reference proteome</keyword>
<accession>A0A915JIW3</accession>